<dbReference type="Proteomes" id="UP000823388">
    <property type="component" value="Chromosome 4N"/>
</dbReference>
<evidence type="ECO:0000313" key="3">
    <source>
        <dbReference type="EMBL" id="KAG2604896.1"/>
    </source>
</evidence>
<gene>
    <name evidence="3" type="ORF">PVAP13_4NG064400</name>
</gene>
<reference evidence="3 4" key="1">
    <citation type="submission" date="2020-05" db="EMBL/GenBank/DDBJ databases">
        <title>WGS assembly of Panicum virgatum.</title>
        <authorList>
            <person name="Lovell J.T."/>
            <person name="Jenkins J."/>
            <person name="Shu S."/>
            <person name="Juenger T.E."/>
            <person name="Schmutz J."/>
        </authorList>
    </citation>
    <scope>NUCLEOTIDE SEQUENCE [LARGE SCALE GENOMIC DNA]</scope>
    <source>
        <strain evidence="4">cv. AP13</strain>
    </source>
</reference>
<feature type="transmembrane region" description="Helical" evidence="2">
    <location>
        <begin position="172"/>
        <end position="193"/>
    </location>
</feature>
<evidence type="ECO:0000256" key="1">
    <source>
        <dbReference type="SAM" id="MobiDB-lite"/>
    </source>
</evidence>
<feature type="transmembrane region" description="Helical" evidence="2">
    <location>
        <begin position="231"/>
        <end position="253"/>
    </location>
</feature>
<keyword evidence="2" id="KW-0812">Transmembrane</keyword>
<organism evidence="3 4">
    <name type="scientific">Panicum virgatum</name>
    <name type="common">Blackwell switchgrass</name>
    <dbReference type="NCBI Taxonomy" id="38727"/>
    <lineage>
        <taxon>Eukaryota</taxon>
        <taxon>Viridiplantae</taxon>
        <taxon>Streptophyta</taxon>
        <taxon>Embryophyta</taxon>
        <taxon>Tracheophyta</taxon>
        <taxon>Spermatophyta</taxon>
        <taxon>Magnoliopsida</taxon>
        <taxon>Liliopsida</taxon>
        <taxon>Poales</taxon>
        <taxon>Poaceae</taxon>
        <taxon>PACMAD clade</taxon>
        <taxon>Panicoideae</taxon>
        <taxon>Panicodae</taxon>
        <taxon>Paniceae</taxon>
        <taxon>Panicinae</taxon>
        <taxon>Panicum</taxon>
        <taxon>Panicum sect. Hiantes</taxon>
    </lineage>
</organism>
<feature type="transmembrane region" description="Helical" evidence="2">
    <location>
        <begin position="98"/>
        <end position="119"/>
    </location>
</feature>
<name>A0A8T0T8Z2_PANVG</name>
<accession>A0A8T0T8Z2</accession>
<evidence type="ECO:0000256" key="2">
    <source>
        <dbReference type="SAM" id="Phobius"/>
    </source>
</evidence>
<dbReference type="EMBL" id="CM029044">
    <property type="protein sequence ID" value="KAG2604896.1"/>
    <property type="molecule type" value="Genomic_DNA"/>
</dbReference>
<keyword evidence="2" id="KW-0472">Membrane</keyword>
<proteinExistence type="predicted"/>
<feature type="region of interest" description="Disordered" evidence="1">
    <location>
        <begin position="204"/>
        <end position="226"/>
    </location>
</feature>
<comment type="caution">
    <text evidence="3">The sequence shown here is derived from an EMBL/GenBank/DDBJ whole genome shotgun (WGS) entry which is preliminary data.</text>
</comment>
<sequence length="254" mass="25977">MGARSPAHISPTRAWHGPEYYWARPGTGTIAGPCLGLTVSPWTHRAHHGERCFRGGLRRPVPGLIALEIFCFLDPQSGAGTAPSAQAPLPDADCALRLLLPLGAAAVLLTAVGFIYRRLSHATVPAADRLLSGVVNFILCVSACVLHFSFFVQPGGGAADHVAQARALGPGALHALPAAATATFFWGTMLIIVAHVRAGGEGGGGAGSEEVAPAPERGTGRSGGPRGPVRLLTNVALGEAAGLVFLVTIALGVK</sequence>
<keyword evidence="4" id="KW-1185">Reference proteome</keyword>
<protein>
    <submittedName>
        <fullName evidence="3">Uncharacterized protein</fullName>
    </submittedName>
</protein>
<dbReference type="AlphaFoldDB" id="A0A8T0T8Z2"/>
<feature type="compositionally biased region" description="Low complexity" evidence="1">
    <location>
        <begin position="208"/>
        <end position="217"/>
    </location>
</feature>
<feature type="transmembrane region" description="Helical" evidence="2">
    <location>
        <begin position="131"/>
        <end position="152"/>
    </location>
</feature>
<evidence type="ECO:0000313" key="4">
    <source>
        <dbReference type="Proteomes" id="UP000823388"/>
    </source>
</evidence>
<keyword evidence="2" id="KW-1133">Transmembrane helix</keyword>